<dbReference type="RefSeq" id="WP_079481147.1">
    <property type="nucleotide sequence ID" value="NZ_CBML010000006.1"/>
</dbReference>
<keyword evidence="3" id="KW-1185">Reference proteome</keyword>
<dbReference type="Proteomes" id="UP000190476">
    <property type="component" value="Chromosome I"/>
</dbReference>
<keyword evidence="1" id="KW-0472">Membrane</keyword>
<dbReference type="EMBL" id="LT799839">
    <property type="protein sequence ID" value="SLK14195.1"/>
    <property type="molecule type" value="Genomic_DNA"/>
</dbReference>
<gene>
    <name evidence="2" type="ORF">CCH01_06070</name>
</gene>
<evidence type="ECO:0000313" key="2">
    <source>
        <dbReference type="EMBL" id="SLK14195.1"/>
    </source>
</evidence>
<keyword evidence="1" id="KW-0812">Transmembrane</keyword>
<dbReference type="AlphaFoldDB" id="A0A1U6J1R1"/>
<protein>
    <submittedName>
        <fullName evidence="2">Uncharacterized protein</fullName>
    </submittedName>
</protein>
<evidence type="ECO:0000313" key="3">
    <source>
        <dbReference type="Proteomes" id="UP000190476"/>
    </source>
</evidence>
<evidence type="ECO:0000256" key="1">
    <source>
        <dbReference type="SAM" id="Phobius"/>
    </source>
</evidence>
<name>A0A1U6J1R1_9CLOT</name>
<feature type="transmembrane region" description="Helical" evidence="1">
    <location>
        <begin position="30"/>
        <end position="50"/>
    </location>
</feature>
<accession>A0A1U6J1R1</accession>
<reference evidence="3" key="1">
    <citation type="submission" date="2017-03" db="EMBL/GenBank/DDBJ databases">
        <authorList>
            <person name="Falquet L."/>
            <person name="Falquet L."/>
        </authorList>
    </citation>
    <scope>NUCLEOTIDE SEQUENCE [LARGE SCALE GENOMIC DNA]</scope>
</reference>
<dbReference type="GeneID" id="66300970"/>
<proteinExistence type="predicted"/>
<dbReference type="STRING" id="1351755.CCH01_06070"/>
<keyword evidence="1" id="KW-1133">Transmembrane helix</keyword>
<sequence length="59" mass="6770">MNFSKWLLTVIVLTLLMGLLFTFTTTALNIIILLSFLFVLIDIFVDSNSFHKGKIKHNL</sequence>
<organism evidence="2 3">
    <name type="scientific">Clostridium chauvoei JF4335</name>
    <dbReference type="NCBI Taxonomy" id="1351755"/>
    <lineage>
        <taxon>Bacteria</taxon>
        <taxon>Bacillati</taxon>
        <taxon>Bacillota</taxon>
        <taxon>Clostridia</taxon>
        <taxon>Eubacteriales</taxon>
        <taxon>Clostridiaceae</taxon>
        <taxon>Clostridium</taxon>
    </lineage>
</organism>